<dbReference type="SMART" id="SM00547">
    <property type="entry name" value="ZnF_RBZ"/>
    <property type="match status" value="1"/>
</dbReference>
<dbReference type="Pfam" id="PF00641">
    <property type="entry name" value="Zn_ribbon_RanBP"/>
    <property type="match status" value="1"/>
</dbReference>
<reference evidence="6" key="1">
    <citation type="submission" date="2020-06" db="EMBL/GenBank/DDBJ databases">
        <authorList>
            <person name="Li T."/>
            <person name="Hu X."/>
            <person name="Zhang T."/>
            <person name="Song X."/>
            <person name="Zhang H."/>
            <person name="Dai N."/>
            <person name="Sheng W."/>
            <person name="Hou X."/>
            <person name="Wei L."/>
        </authorList>
    </citation>
    <scope>NUCLEOTIDE SEQUENCE</scope>
    <source>
        <strain evidence="6">G02</strain>
        <tissue evidence="6">Leaf</tissue>
    </source>
</reference>
<keyword evidence="2 4" id="KW-0863">Zinc-finger</keyword>
<dbReference type="SUPFAM" id="SSF90209">
    <property type="entry name" value="Ran binding protein zinc finger-like"/>
    <property type="match status" value="1"/>
</dbReference>
<dbReference type="PROSITE" id="PS50199">
    <property type="entry name" value="ZF_RANBP2_2"/>
    <property type="match status" value="1"/>
</dbReference>
<comment type="caution">
    <text evidence="6">The sequence shown here is derived from an EMBL/GenBank/DDBJ whole genome shotgun (WGS) entry which is preliminary data.</text>
</comment>
<dbReference type="PROSITE" id="PS01358">
    <property type="entry name" value="ZF_RANBP2_1"/>
    <property type="match status" value="1"/>
</dbReference>
<dbReference type="AlphaFoldDB" id="A0AAW2RH33"/>
<keyword evidence="1" id="KW-0479">Metal-binding</keyword>
<dbReference type="Gene3D" id="4.10.1060.10">
    <property type="entry name" value="Zinc finger, RanBP2-type"/>
    <property type="match status" value="1"/>
</dbReference>
<feature type="domain" description="RanBP2-type" evidence="5">
    <location>
        <begin position="10"/>
        <end position="39"/>
    </location>
</feature>
<dbReference type="EMBL" id="JACGWJ010000013">
    <property type="protein sequence ID" value="KAL0379148.1"/>
    <property type="molecule type" value="Genomic_DNA"/>
</dbReference>
<protein>
    <recommendedName>
        <fullName evidence="5">RanBP2-type domain-containing protein</fullName>
    </recommendedName>
</protein>
<evidence type="ECO:0000256" key="4">
    <source>
        <dbReference type="PROSITE-ProRule" id="PRU00322"/>
    </source>
</evidence>
<dbReference type="GO" id="GO:0008270">
    <property type="term" value="F:zinc ion binding"/>
    <property type="evidence" value="ECO:0007669"/>
    <property type="project" value="UniProtKB-KW"/>
</dbReference>
<dbReference type="InterPro" id="IPR036443">
    <property type="entry name" value="Znf_RanBP2_sf"/>
</dbReference>
<organism evidence="6">
    <name type="scientific">Sesamum radiatum</name>
    <name type="common">Black benniseed</name>
    <dbReference type="NCBI Taxonomy" id="300843"/>
    <lineage>
        <taxon>Eukaryota</taxon>
        <taxon>Viridiplantae</taxon>
        <taxon>Streptophyta</taxon>
        <taxon>Embryophyta</taxon>
        <taxon>Tracheophyta</taxon>
        <taxon>Spermatophyta</taxon>
        <taxon>Magnoliopsida</taxon>
        <taxon>eudicotyledons</taxon>
        <taxon>Gunneridae</taxon>
        <taxon>Pentapetalae</taxon>
        <taxon>asterids</taxon>
        <taxon>lamiids</taxon>
        <taxon>Lamiales</taxon>
        <taxon>Pedaliaceae</taxon>
        <taxon>Sesamum</taxon>
    </lineage>
</organism>
<evidence type="ECO:0000259" key="5">
    <source>
        <dbReference type="PROSITE" id="PS50199"/>
    </source>
</evidence>
<evidence type="ECO:0000256" key="1">
    <source>
        <dbReference type="ARBA" id="ARBA00022723"/>
    </source>
</evidence>
<sequence length="74" mass="8135">MAGGGGGGGKEGDWECSGCRNRNYAFRSFCNRCKQPRLLVDTKTPADSKWLPRIGDWICTVLFGRAETHTVVLS</sequence>
<name>A0AAW2RH33_SESRA</name>
<accession>A0AAW2RH33</accession>
<proteinExistence type="predicted"/>
<reference evidence="6" key="2">
    <citation type="journal article" date="2024" name="Plant">
        <title>Genomic evolution and insights into agronomic trait innovations of Sesamum species.</title>
        <authorList>
            <person name="Miao H."/>
            <person name="Wang L."/>
            <person name="Qu L."/>
            <person name="Liu H."/>
            <person name="Sun Y."/>
            <person name="Le M."/>
            <person name="Wang Q."/>
            <person name="Wei S."/>
            <person name="Zheng Y."/>
            <person name="Lin W."/>
            <person name="Duan Y."/>
            <person name="Cao H."/>
            <person name="Xiong S."/>
            <person name="Wang X."/>
            <person name="Wei L."/>
            <person name="Li C."/>
            <person name="Ma Q."/>
            <person name="Ju M."/>
            <person name="Zhao R."/>
            <person name="Li G."/>
            <person name="Mu C."/>
            <person name="Tian Q."/>
            <person name="Mei H."/>
            <person name="Zhang T."/>
            <person name="Gao T."/>
            <person name="Zhang H."/>
        </authorList>
    </citation>
    <scope>NUCLEOTIDE SEQUENCE</scope>
    <source>
        <strain evidence="6">G02</strain>
    </source>
</reference>
<gene>
    <name evidence="6" type="ORF">Sradi_3220300</name>
</gene>
<keyword evidence="3" id="KW-0862">Zinc</keyword>
<evidence type="ECO:0000256" key="2">
    <source>
        <dbReference type="ARBA" id="ARBA00022771"/>
    </source>
</evidence>
<dbReference type="InterPro" id="IPR001876">
    <property type="entry name" value="Znf_RanBP2"/>
</dbReference>
<evidence type="ECO:0000313" key="6">
    <source>
        <dbReference type="EMBL" id="KAL0379148.1"/>
    </source>
</evidence>
<evidence type="ECO:0000256" key="3">
    <source>
        <dbReference type="ARBA" id="ARBA00022833"/>
    </source>
</evidence>
<dbReference type="FunFam" id="4.10.1060.10:FF:000013">
    <property type="entry name" value="Zinc finger, RanBP2-type protein"/>
    <property type="match status" value="1"/>
</dbReference>